<dbReference type="Proteomes" id="UP000179807">
    <property type="component" value="Unassembled WGS sequence"/>
</dbReference>
<dbReference type="Pfam" id="PF00069">
    <property type="entry name" value="Pkinase"/>
    <property type="match status" value="1"/>
</dbReference>
<dbReference type="PANTHER" id="PTHR24346:SF82">
    <property type="entry name" value="KP78A-RELATED"/>
    <property type="match status" value="1"/>
</dbReference>
<dbReference type="GO" id="GO:0035556">
    <property type="term" value="P:intracellular signal transduction"/>
    <property type="evidence" value="ECO:0007669"/>
    <property type="project" value="TreeGrafter"/>
</dbReference>
<evidence type="ECO:0000256" key="6">
    <source>
        <dbReference type="PROSITE-ProRule" id="PRU10141"/>
    </source>
</evidence>
<feature type="binding site" evidence="6">
    <location>
        <position position="43"/>
    </location>
    <ligand>
        <name>ATP</name>
        <dbReference type="ChEBI" id="CHEBI:30616"/>
    </ligand>
</feature>
<dbReference type="FunFam" id="1.10.510.10:FF:000956">
    <property type="entry name" value="CAMK family protein kinase"/>
    <property type="match status" value="1"/>
</dbReference>
<dbReference type="VEuPathDB" id="TrichDB:TRFO_11996"/>
<dbReference type="PROSITE" id="PS50011">
    <property type="entry name" value="PROTEIN_KINASE_DOM"/>
    <property type="match status" value="1"/>
</dbReference>
<dbReference type="GO" id="GO:0005524">
    <property type="term" value="F:ATP binding"/>
    <property type="evidence" value="ECO:0007669"/>
    <property type="project" value="UniProtKB-UniRule"/>
</dbReference>
<evidence type="ECO:0000256" key="5">
    <source>
        <dbReference type="ARBA" id="ARBA00022840"/>
    </source>
</evidence>
<dbReference type="InterPro" id="IPR017441">
    <property type="entry name" value="Protein_kinase_ATP_BS"/>
</dbReference>
<comment type="caution">
    <text evidence="9">The sequence shown here is derived from an EMBL/GenBank/DDBJ whole genome shotgun (WGS) entry which is preliminary data.</text>
</comment>
<accession>A0A1J4J6X2</accession>
<dbReference type="CDD" id="cd14003">
    <property type="entry name" value="STKc_AMPK-like"/>
    <property type="match status" value="1"/>
</dbReference>
<evidence type="ECO:0000313" key="10">
    <source>
        <dbReference type="Proteomes" id="UP000179807"/>
    </source>
</evidence>
<evidence type="ECO:0000256" key="2">
    <source>
        <dbReference type="ARBA" id="ARBA00022679"/>
    </source>
</evidence>
<keyword evidence="5 6" id="KW-0067">ATP-binding</keyword>
<dbReference type="InterPro" id="IPR008271">
    <property type="entry name" value="Ser/Thr_kinase_AS"/>
</dbReference>
<keyword evidence="10" id="KW-1185">Reference proteome</keyword>
<evidence type="ECO:0000256" key="7">
    <source>
        <dbReference type="RuleBase" id="RU000304"/>
    </source>
</evidence>
<dbReference type="SUPFAM" id="SSF56112">
    <property type="entry name" value="Protein kinase-like (PK-like)"/>
    <property type="match status" value="1"/>
</dbReference>
<keyword evidence="4 9" id="KW-0418">Kinase</keyword>
<dbReference type="GeneID" id="94831071"/>
<proteinExistence type="inferred from homology"/>
<dbReference type="OrthoDB" id="346907at2759"/>
<dbReference type="InterPro" id="IPR011009">
    <property type="entry name" value="Kinase-like_dom_sf"/>
</dbReference>
<dbReference type="PROSITE" id="PS00107">
    <property type="entry name" value="PROTEIN_KINASE_ATP"/>
    <property type="match status" value="1"/>
</dbReference>
<keyword evidence="2" id="KW-0808">Transferase</keyword>
<dbReference type="SMART" id="SM00220">
    <property type="entry name" value="S_TKc"/>
    <property type="match status" value="1"/>
</dbReference>
<keyword evidence="3 6" id="KW-0547">Nucleotide-binding</keyword>
<evidence type="ECO:0000259" key="8">
    <source>
        <dbReference type="PROSITE" id="PS50011"/>
    </source>
</evidence>
<dbReference type="GO" id="GO:0004674">
    <property type="term" value="F:protein serine/threonine kinase activity"/>
    <property type="evidence" value="ECO:0007669"/>
    <property type="project" value="UniProtKB-KW"/>
</dbReference>
<dbReference type="EMBL" id="MLAK01001426">
    <property type="protein sequence ID" value="OHS93181.1"/>
    <property type="molecule type" value="Genomic_DNA"/>
</dbReference>
<evidence type="ECO:0000256" key="4">
    <source>
        <dbReference type="ARBA" id="ARBA00022777"/>
    </source>
</evidence>
<evidence type="ECO:0000313" key="9">
    <source>
        <dbReference type="EMBL" id="OHS93181.1"/>
    </source>
</evidence>
<dbReference type="RefSeq" id="XP_068346318.1">
    <property type="nucleotide sequence ID" value="XM_068496367.1"/>
</dbReference>
<dbReference type="GO" id="GO:0005737">
    <property type="term" value="C:cytoplasm"/>
    <property type="evidence" value="ECO:0007669"/>
    <property type="project" value="TreeGrafter"/>
</dbReference>
<gene>
    <name evidence="9" type="ORF">TRFO_11996</name>
</gene>
<reference evidence="9" key="1">
    <citation type="submission" date="2016-10" db="EMBL/GenBank/DDBJ databases">
        <authorList>
            <person name="Benchimol M."/>
            <person name="Almeida L.G."/>
            <person name="Vasconcelos A.T."/>
            <person name="Perreira-Neves A."/>
            <person name="Rosa I.A."/>
            <person name="Tasca T."/>
            <person name="Bogo M.R."/>
            <person name="de Souza W."/>
        </authorList>
    </citation>
    <scope>NUCLEOTIDE SEQUENCE [LARGE SCALE GENOMIC DNA]</scope>
    <source>
        <strain evidence="9">K</strain>
    </source>
</reference>
<dbReference type="PROSITE" id="PS00108">
    <property type="entry name" value="PROTEIN_KINASE_ST"/>
    <property type="match status" value="1"/>
</dbReference>
<sequence length="397" mass="45170">MKSFAAPPRQVRQYTISNELGRGAFAAVYKAFNKENRRQYAIKVFPKQNLRNDAEAERFQREVNASTFMRHDNLVALHDFFWDDTNYYLVQDLCGGGDLFHYIMKVKRIEEPAAAFLFKQICGAIQYVHSFGVAHRDLKPENIMIDKFPRIKIADFGICGYICEDSLMKTFVGSPSYSAPECLSKIEYDGAISDVWSLGVILYVMVTGNSPWNQNTPQMVHQIQSADYFIPDDISPDCQDLIRKMMTVMPCDRIKLDDVLQHPWFEIANSAKLKMPAKVAVPKGTPQLPPLKGFLLKEIAEVAKMNSQCKDSVHGIVSPFEATNEEEDESSSLKRKSLPSFAIRSTSFDNFYETKGGRKHLVFAKTNMQQLTMQKQRSSAMLMNRNIKLPPMKPSST</sequence>
<name>A0A1J4J6X2_9EUKA</name>
<dbReference type="FunFam" id="3.30.200.20:FF:000042">
    <property type="entry name" value="Aurora kinase A"/>
    <property type="match status" value="1"/>
</dbReference>
<protein>
    <submittedName>
        <fullName evidence="9">CBL-interacting serine/threonine-protein kinase 20</fullName>
    </submittedName>
</protein>
<keyword evidence="1 7" id="KW-0723">Serine/threonine-protein kinase</keyword>
<dbReference type="PANTHER" id="PTHR24346">
    <property type="entry name" value="MAP/MICROTUBULE AFFINITY-REGULATING KINASE"/>
    <property type="match status" value="1"/>
</dbReference>
<comment type="similarity">
    <text evidence="7">Belongs to the protein kinase superfamily.</text>
</comment>
<evidence type="ECO:0000256" key="1">
    <source>
        <dbReference type="ARBA" id="ARBA00022527"/>
    </source>
</evidence>
<dbReference type="Gene3D" id="1.10.510.10">
    <property type="entry name" value="Transferase(Phosphotransferase) domain 1"/>
    <property type="match status" value="1"/>
</dbReference>
<dbReference type="AlphaFoldDB" id="A0A1J4J6X2"/>
<feature type="domain" description="Protein kinase" evidence="8">
    <location>
        <begin position="14"/>
        <end position="265"/>
    </location>
</feature>
<evidence type="ECO:0000256" key="3">
    <source>
        <dbReference type="ARBA" id="ARBA00022741"/>
    </source>
</evidence>
<dbReference type="InterPro" id="IPR000719">
    <property type="entry name" value="Prot_kinase_dom"/>
</dbReference>
<organism evidence="9 10">
    <name type="scientific">Tritrichomonas foetus</name>
    <dbReference type="NCBI Taxonomy" id="1144522"/>
    <lineage>
        <taxon>Eukaryota</taxon>
        <taxon>Metamonada</taxon>
        <taxon>Parabasalia</taxon>
        <taxon>Tritrichomonadida</taxon>
        <taxon>Tritrichomonadidae</taxon>
        <taxon>Tritrichomonas</taxon>
    </lineage>
</organism>